<evidence type="ECO:0000313" key="3">
    <source>
        <dbReference type="EMBL" id="CAG8626820.1"/>
    </source>
</evidence>
<reference evidence="3" key="1">
    <citation type="submission" date="2021-06" db="EMBL/GenBank/DDBJ databases">
        <authorList>
            <person name="Kallberg Y."/>
            <person name="Tangrot J."/>
            <person name="Rosling A."/>
        </authorList>
    </citation>
    <scope>NUCLEOTIDE SEQUENCE</scope>
    <source>
        <strain evidence="3">FL966</strain>
    </source>
</reference>
<evidence type="ECO:0000313" key="4">
    <source>
        <dbReference type="Proteomes" id="UP000789759"/>
    </source>
</evidence>
<gene>
    <name evidence="3" type="ORF">CPELLU_LOCUS8198</name>
</gene>
<accession>A0A9N9D8Q7</accession>
<dbReference type="PANTHER" id="PTHR31569">
    <property type="entry name" value="SWIM-TYPE DOMAIN-CONTAINING PROTEIN"/>
    <property type="match status" value="1"/>
</dbReference>
<dbReference type="EMBL" id="CAJVQA010005726">
    <property type="protein sequence ID" value="CAG8626820.1"/>
    <property type="molecule type" value="Genomic_DNA"/>
</dbReference>
<evidence type="ECO:0000256" key="1">
    <source>
        <dbReference type="SAM" id="MobiDB-lite"/>
    </source>
</evidence>
<dbReference type="Proteomes" id="UP000789759">
    <property type="component" value="Unassembled WGS sequence"/>
</dbReference>
<sequence length="425" mass="48797">MFPEFESADELYQYAQTFVNTCGFALVKKQTHKNHHDELKNMELQIRNENHNHDYSENMLEHSIACQLTEQQLESVAAMTVARSCPREIVSTIRQNDPAIPIISRDIYNIREQLLLIDELREEDYIYEYEYNNTGCVTHLFFAHKESINFTCQYSSVLLMDCKDEEDYKWALTCIVRLFEGISKPGIIVTDRELSLMNALKIVFPNSTNLLCLWHISKNVLKNCKPQFPKENKNSSSKDAYANLKAYLQTSAGDLHRVHTKISLMVTNQKEEINSITINREYQKASCVTVQNLLPPCTGSFSRTMGLPCVHRIQHLKSSQGLTLKDIHIHWWIQGCLPIPQFEEHQAATREMLNDMINSSSIVLQNPNIVHTKGHPLDATNNQPSTSTRRDPSGFESVEQNVKQCSFCRQPGHNAYTCPNRSNTN</sequence>
<protein>
    <submittedName>
        <fullName evidence="3">5737_t:CDS:1</fullName>
    </submittedName>
</protein>
<dbReference type="InterPro" id="IPR018289">
    <property type="entry name" value="MULE_transposase_dom"/>
</dbReference>
<name>A0A9N9D8Q7_9GLOM</name>
<keyword evidence="4" id="KW-1185">Reference proteome</keyword>
<dbReference type="Pfam" id="PF10551">
    <property type="entry name" value="MULE"/>
    <property type="match status" value="1"/>
</dbReference>
<dbReference type="InterPro" id="IPR052579">
    <property type="entry name" value="Zinc_finger_SWIM"/>
</dbReference>
<dbReference type="PANTHER" id="PTHR31569:SF4">
    <property type="entry name" value="SWIM-TYPE DOMAIN-CONTAINING PROTEIN"/>
    <property type="match status" value="1"/>
</dbReference>
<organism evidence="3 4">
    <name type="scientific">Cetraspora pellucida</name>
    <dbReference type="NCBI Taxonomy" id="1433469"/>
    <lineage>
        <taxon>Eukaryota</taxon>
        <taxon>Fungi</taxon>
        <taxon>Fungi incertae sedis</taxon>
        <taxon>Mucoromycota</taxon>
        <taxon>Glomeromycotina</taxon>
        <taxon>Glomeromycetes</taxon>
        <taxon>Diversisporales</taxon>
        <taxon>Gigasporaceae</taxon>
        <taxon>Cetraspora</taxon>
    </lineage>
</organism>
<evidence type="ECO:0000259" key="2">
    <source>
        <dbReference type="Pfam" id="PF10551"/>
    </source>
</evidence>
<dbReference type="OrthoDB" id="1300509at2759"/>
<proteinExistence type="predicted"/>
<dbReference type="AlphaFoldDB" id="A0A9N9D8Q7"/>
<feature type="domain" description="MULE transposase" evidence="2">
    <location>
        <begin position="154"/>
        <end position="219"/>
    </location>
</feature>
<feature type="region of interest" description="Disordered" evidence="1">
    <location>
        <begin position="371"/>
        <end position="396"/>
    </location>
</feature>
<comment type="caution">
    <text evidence="3">The sequence shown here is derived from an EMBL/GenBank/DDBJ whole genome shotgun (WGS) entry which is preliminary data.</text>
</comment>